<dbReference type="PANTHER" id="PTHR34585">
    <property type="match status" value="1"/>
</dbReference>
<dbReference type="Pfam" id="PF12728">
    <property type="entry name" value="HTH_17"/>
    <property type="match status" value="1"/>
</dbReference>
<evidence type="ECO:0000313" key="2">
    <source>
        <dbReference type="EMBL" id="GGC46501.1"/>
    </source>
</evidence>
<dbReference type="InterPro" id="IPR009061">
    <property type="entry name" value="DNA-bd_dom_put_sf"/>
</dbReference>
<evidence type="ECO:0000313" key="3">
    <source>
        <dbReference type="Proteomes" id="UP000597338"/>
    </source>
</evidence>
<reference evidence="3" key="1">
    <citation type="journal article" date="2019" name="Int. J. Syst. Evol. Microbiol.">
        <title>The Global Catalogue of Microorganisms (GCM) 10K type strain sequencing project: providing services to taxonomists for standard genome sequencing and annotation.</title>
        <authorList>
            <consortium name="The Broad Institute Genomics Platform"/>
            <consortium name="The Broad Institute Genome Sequencing Center for Infectious Disease"/>
            <person name="Wu L."/>
            <person name="Ma J."/>
        </authorList>
    </citation>
    <scope>NUCLEOTIDE SEQUENCE [LARGE SCALE GENOMIC DNA]</scope>
    <source>
        <strain evidence="3">CGMCC 1.15342</strain>
    </source>
</reference>
<gene>
    <name evidence="2" type="ORF">GCM10011386_43450</name>
</gene>
<dbReference type="InterPro" id="IPR041657">
    <property type="entry name" value="HTH_17"/>
</dbReference>
<evidence type="ECO:0000259" key="1">
    <source>
        <dbReference type="Pfam" id="PF12728"/>
    </source>
</evidence>
<proteinExistence type="predicted"/>
<dbReference type="Proteomes" id="UP000597338">
    <property type="component" value="Unassembled WGS sequence"/>
</dbReference>
<sequence>MGVSGILRGYPNTLAQPQHKVLVYLAVYRAPCKARKPISRYRDIRMWKYNDRDMEIDIVTREDLRQFKREMLDEFKQIIGNREKDNLGREWLKSAEVRKLLGVSPGTLQNLRAGGTLPYRKVGGSMYYHREDIRKMMEGGNDNG</sequence>
<keyword evidence="3" id="KW-1185">Reference proteome</keyword>
<dbReference type="PANTHER" id="PTHR34585:SF22">
    <property type="entry name" value="HELIX-TURN-HELIX DOMAIN-CONTAINING PROTEIN"/>
    <property type="match status" value="1"/>
</dbReference>
<comment type="caution">
    <text evidence="2">The sequence shown here is derived from an EMBL/GenBank/DDBJ whole genome shotgun (WGS) entry which is preliminary data.</text>
</comment>
<feature type="domain" description="Helix-turn-helix" evidence="1">
    <location>
        <begin position="91"/>
        <end position="139"/>
    </location>
</feature>
<dbReference type="SUPFAM" id="SSF46955">
    <property type="entry name" value="Putative DNA-binding domain"/>
    <property type="match status" value="1"/>
</dbReference>
<dbReference type="EMBL" id="BMIK01000025">
    <property type="protein sequence ID" value="GGC46501.1"/>
    <property type="molecule type" value="Genomic_DNA"/>
</dbReference>
<protein>
    <recommendedName>
        <fullName evidence="1">Helix-turn-helix domain-containing protein</fullName>
    </recommendedName>
</protein>
<accession>A0ABQ1N0E2</accession>
<organism evidence="2 3">
    <name type="scientific">Parapedobacter defluvii</name>
    <dbReference type="NCBI Taxonomy" id="2045106"/>
    <lineage>
        <taxon>Bacteria</taxon>
        <taxon>Pseudomonadati</taxon>
        <taxon>Bacteroidota</taxon>
        <taxon>Sphingobacteriia</taxon>
        <taxon>Sphingobacteriales</taxon>
        <taxon>Sphingobacteriaceae</taxon>
        <taxon>Parapedobacter</taxon>
    </lineage>
</organism>
<name>A0ABQ1N0E2_9SPHI</name>